<comment type="caution">
    <text evidence="4">The sequence shown here is derived from an EMBL/GenBank/DDBJ whole genome shotgun (WGS) entry which is preliminary data.</text>
</comment>
<keyword evidence="2 3" id="KW-0040">ANK repeat</keyword>
<accession>A0AAN7H8N2</accession>
<reference evidence="4" key="2">
    <citation type="submission" date="2023-05" db="EMBL/GenBank/DDBJ databases">
        <authorList>
            <consortium name="Lawrence Berkeley National Laboratory"/>
            <person name="Steindorff A."/>
            <person name="Hensen N."/>
            <person name="Bonometti L."/>
            <person name="Westerberg I."/>
            <person name="Brannstrom I.O."/>
            <person name="Guillou S."/>
            <person name="Cros-Aarteil S."/>
            <person name="Calhoun S."/>
            <person name="Haridas S."/>
            <person name="Kuo A."/>
            <person name="Mondo S."/>
            <person name="Pangilinan J."/>
            <person name="Riley R."/>
            <person name="Labutti K."/>
            <person name="Andreopoulos B."/>
            <person name="Lipzen A."/>
            <person name="Chen C."/>
            <person name="Yanf M."/>
            <person name="Daum C."/>
            <person name="Ng V."/>
            <person name="Clum A."/>
            <person name="Ohm R."/>
            <person name="Martin F."/>
            <person name="Silar P."/>
            <person name="Natvig D."/>
            <person name="Lalanne C."/>
            <person name="Gautier V."/>
            <person name="Ament-Velasquez S.L."/>
            <person name="Kruys A."/>
            <person name="Hutchinson M.I."/>
            <person name="Powell A.J."/>
            <person name="Barry K."/>
            <person name="Miller A.N."/>
            <person name="Grigoriev I.V."/>
            <person name="Debuchy R."/>
            <person name="Gladieux P."/>
            <person name="Thoren M.H."/>
            <person name="Johannesson H."/>
        </authorList>
    </citation>
    <scope>NUCLEOTIDE SEQUENCE</scope>
    <source>
        <strain evidence="4">CBS 532.94</strain>
    </source>
</reference>
<evidence type="ECO:0000256" key="2">
    <source>
        <dbReference type="ARBA" id="ARBA00023043"/>
    </source>
</evidence>
<dbReference type="Pfam" id="PF12796">
    <property type="entry name" value="Ank_2"/>
    <property type="match status" value="1"/>
</dbReference>
<dbReference type="InterPro" id="IPR002110">
    <property type="entry name" value="Ankyrin_rpt"/>
</dbReference>
<dbReference type="PANTHER" id="PTHR24198">
    <property type="entry name" value="ANKYRIN REPEAT AND PROTEIN KINASE DOMAIN-CONTAINING PROTEIN"/>
    <property type="match status" value="1"/>
</dbReference>
<dbReference type="Pfam" id="PF00023">
    <property type="entry name" value="Ank"/>
    <property type="match status" value="1"/>
</dbReference>
<dbReference type="InterPro" id="IPR036770">
    <property type="entry name" value="Ankyrin_rpt-contain_sf"/>
</dbReference>
<sequence length="196" mass="21147">MLFDTEFTKAPPRAGSKPLHIAVHSKRANIIKLLTTNSADLNTQDKVGYTPLYYADQEDIVKVLLECGTEINVCDGAGDTPLLAAARDGHSAAPEALLANGADFNDRSVSGLTAMWLIPLKDPEILNPLMQGGADITNTRDAEGRTLLYMAARKATSRFVLGHLHRGGISSRATSRAGLLFSIRYLEPAIPLLNSY</sequence>
<keyword evidence="5" id="KW-1185">Reference proteome</keyword>
<organism evidence="4 5">
    <name type="scientific">Achaetomium macrosporum</name>
    <dbReference type="NCBI Taxonomy" id="79813"/>
    <lineage>
        <taxon>Eukaryota</taxon>
        <taxon>Fungi</taxon>
        <taxon>Dikarya</taxon>
        <taxon>Ascomycota</taxon>
        <taxon>Pezizomycotina</taxon>
        <taxon>Sordariomycetes</taxon>
        <taxon>Sordariomycetidae</taxon>
        <taxon>Sordariales</taxon>
        <taxon>Chaetomiaceae</taxon>
        <taxon>Achaetomium</taxon>
    </lineage>
</organism>
<evidence type="ECO:0000256" key="3">
    <source>
        <dbReference type="PROSITE-ProRule" id="PRU00023"/>
    </source>
</evidence>
<evidence type="ECO:0000313" key="5">
    <source>
        <dbReference type="Proteomes" id="UP001303760"/>
    </source>
</evidence>
<dbReference type="PROSITE" id="PS50088">
    <property type="entry name" value="ANK_REPEAT"/>
    <property type="match status" value="2"/>
</dbReference>
<gene>
    <name evidence="4" type="ORF">C8A03DRAFT_18564</name>
</gene>
<dbReference type="PANTHER" id="PTHR24198:SF165">
    <property type="entry name" value="ANKYRIN REPEAT-CONTAINING PROTEIN-RELATED"/>
    <property type="match status" value="1"/>
</dbReference>
<dbReference type="SMART" id="SM00248">
    <property type="entry name" value="ANK"/>
    <property type="match status" value="4"/>
</dbReference>
<reference evidence="4" key="1">
    <citation type="journal article" date="2023" name="Mol. Phylogenet. Evol.">
        <title>Genome-scale phylogeny and comparative genomics of the fungal order Sordariales.</title>
        <authorList>
            <person name="Hensen N."/>
            <person name="Bonometti L."/>
            <person name="Westerberg I."/>
            <person name="Brannstrom I.O."/>
            <person name="Guillou S."/>
            <person name="Cros-Aarteil S."/>
            <person name="Calhoun S."/>
            <person name="Haridas S."/>
            <person name="Kuo A."/>
            <person name="Mondo S."/>
            <person name="Pangilinan J."/>
            <person name="Riley R."/>
            <person name="LaButti K."/>
            <person name="Andreopoulos B."/>
            <person name="Lipzen A."/>
            <person name="Chen C."/>
            <person name="Yan M."/>
            <person name="Daum C."/>
            <person name="Ng V."/>
            <person name="Clum A."/>
            <person name="Steindorff A."/>
            <person name="Ohm R.A."/>
            <person name="Martin F."/>
            <person name="Silar P."/>
            <person name="Natvig D.O."/>
            <person name="Lalanne C."/>
            <person name="Gautier V."/>
            <person name="Ament-Velasquez S.L."/>
            <person name="Kruys A."/>
            <person name="Hutchinson M.I."/>
            <person name="Powell A.J."/>
            <person name="Barry K."/>
            <person name="Miller A.N."/>
            <person name="Grigoriev I.V."/>
            <person name="Debuchy R."/>
            <person name="Gladieux P."/>
            <person name="Hiltunen Thoren M."/>
            <person name="Johannesson H."/>
        </authorList>
    </citation>
    <scope>NUCLEOTIDE SEQUENCE</scope>
    <source>
        <strain evidence="4">CBS 532.94</strain>
    </source>
</reference>
<keyword evidence="1" id="KW-0677">Repeat</keyword>
<feature type="repeat" description="ANK" evidence="3">
    <location>
        <begin position="14"/>
        <end position="46"/>
    </location>
</feature>
<evidence type="ECO:0000256" key="1">
    <source>
        <dbReference type="ARBA" id="ARBA00022737"/>
    </source>
</evidence>
<dbReference type="Gene3D" id="1.25.40.20">
    <property type="entry name" value="Ankyrin repeat-containing domain"/>
    <property type="match status" value="1"/>
</dbReference>
<dbReference type="Proteomes" id="UP001303760">
    <property type="component" value="Unassembled WGS sequence"/>
</dbReference>
<dbReference type="SUPFAM" id="SSF48403">
    <property type="entry name" value="Ankyrin repeat"/>
    <property type="match status" value="1"/>
</dbReference>
<dbReference type="EMBL" id="MU860354">
    <property type="protein sequence ID" value="KAK4234558.1"/>
    <property type="molecule type" value="Genomic_DNA"/>
</dbReference>
<dbReference type="PROSITE" id="PS50297">
    <property type="entry name" value="ANK_REP_REGION"/>
    <property type="match status" value="2"/>
</dbReference>
<dbReference type="AlphaFoldDB" id="A0AAN7H8N2"/>
<name>A0AAN7H8N2_9PEZI</name>
<protein>
    <submittedName>
        <fullName evidence="4">Ankyrin repeat-containing domain protein</fullName>
    </submittedName>
</protein>
<proteinExistence type="predicted"/>
<feature type="repeat" description="ANK" evidence="3">
    <location>
        <begin position="77"/>
        <end position="109"/>
    </location>
</feature>
<evidence type="ECO:0000313" key="4">
    <source>
        <dbReference type="EMBL" id="KAK4234558.1"/>
    </source>
</evidence>